<keyword evidence="7" id="KW-0010">Activator</keyword>
<dbReference type="Pfam" id="PF25326">
    <property type="entry name" value="ARM_SRB8"/>
    <property type="match status" value="1"/>
</dbReference>
<gene>
    <name evidence="14" type="ORF">BS50DRAFT_674541</name>
</gene>
<keyword evidence="8" id="KW-0804">Transcription</keyword>
<evidence type="ECO:0000256" key="11">
    <source>
        <dbReference type="ARBA" id="ARBA00032010"/>
    </source>
</evidence>
<protein>
    <recommendedName>
        <fullName evidence="4">Mediator of RNA polymerase II transcription subunit 12</fullName>
    </recommendedName>
    <alternativeName>
        <fullName evidence="11">Mediator complex subunit 12</fullName>
    </alternativeName>
</protein>
<evidence type="ECO:0000256" key="5">
    <source>
        <dbReference type="ARBA" id="ARBA00022491"/>
    </source>
</evidence>
<dbReference type="PANTHER" id="PTHR46567">
    <property type="entry name" value="MEDIATOR OF RNA POLYMERASE II TRANSCRIPTION SUBUNIT 12"/>
    <property type="match status" value="1"/>
</dbReference>
<evidence type="ECO:0000256" key="8">
    <source>
        <dbReference type="ARBA" id="ARBA00023163"/>
    </source>
</evidence>
<organism evidence="14 15">
    <name type="scientific">Corynespora cassiicola Philippines</name>
    <dbReference type="NCBI Taxonomy" id="1448308"/>
    <lineage>
        <taxon>Eukaryota</taxon>
        <taxon>Fungi</taxon>
        <taxon>Dikarya</taxon>
        <taxon>Ascomycota</taxon>
        <taxon>Pezizomycotina</taxon>
        <taxon>Dothideomycetes</taxon>
        <taxon>Pleosporomycetidae</taxon>
        <taxon>Pleosporales</taxon>
        <taxon>Corynesporascaceae</taxon>
        <taxon>Corynespora</taxon>
    </lineage>
</organism>
<dbReference type="STRING" id="1448308.A0A2T2NXB7"/>
<dbReference type="EMBL" id="KZ678132">
    <property type="protein sequence ID" value="PSN70067.1"/>
    <property type="molecule type" value="Genomic_DNA"/>
</dbReference>
<feature type="compositionally biased region" description="Polar residues" evidence="12">
    <location>
        <begin position="1523"/>
        <end position="1537"/>
    </location>
</feature>
<keyword evidence="5" id="KW-0678">Repressor</keyword>
<comment type="subcellular location">
    <subcellularLocation>
        <location evidence="1">Nucleus</location>
    </subcellularLocation>
</comment>
<feature type="compositionally biased region" description="Polar residues" evidence="12">
    <location>
        <begin position="1432"/>
        <end position="1456"/>
    </location>
</feature>
<evidence type="ECO:0000259" key="13">
    <source>
        <dbReference type="SMART" id="SM01281"/>
    </source>
</evidence>
<dbReference type="SMART" id="SM01281">
    <property type="entry name" value="Med12"/>
    <property type="match status" value="1"/>
</dbReference>
<feature type="region of interest" description="Disordered" evidence="12">
    <location>
        <begin position="1"/>
        <end position="146"/>
    </location>
</feature>
<feature type="compositionally biased region" description="Low complexity" evidence="12">
    <location>
        <begin position="1502"/>
        <end position="1522"/>
    </location>
</feature>
<evidence type="ECO:0000256" key="6">
    <source>
        <dbReference type="ARBA" id="ARBA00023015"/>
    </source>
</evidence>
<evidence type="ECO:0000313" key="15">
    <source>
        <dbReference type="Proteomes" id="UP000240883"/>
    </source>
</evidence>
<feature type="region of interest" description="Disordered" evidence="12">
    <location>
        <begin position="1419"/>
        <end position="1477"/>
    </location>
</feature>
<dbReference type="OrthoDB" id="20828at2759"/>
<dbReference type="Proteomes" id="UP000240883">
    <property type="component" value="Unassembled WGS sequence"/>
</dbReference>
<dbReference type="GO" id="GO:0016592">
    <property type="term" value="C:mediator complex"/>
    <property type="evidence" value="ECO:0007669"/>
    <property type="project" value="InterPro"/>
</dbReference>
<dbReference type="Pfam" id="PF09497">
    <property type="entry name" value="Med12"/>
    <property type="match status" value="1"/>
</dbReference>
<evidence type="ECO:0000256" key="4">
    <source>
        <dbReference type="ARBA" id="ARBA00019622"/>
    </source>
</evidence>
<keyword evidence="9" id="KW-0539">Nucleus</keyword>
<name>A0A2T2NXB7_CORCC</name>
<accession>A0A2T2NXB7</accession>
<evidence type="ECO:0000256" key="1">
    <source>
        <dbReference type="ARBA" id="ARBA00004123"/>
    </source>
</evidence>
<comment type="function">
    <text evidence="10">Component of the SRB8-11 complex. The SRB8-11 complex is a regulatory module of the Mediator complex which is itself involved in regulation of basal and activated RNA polymerase II-dependent transcription. The SRB8-11 complex may be involved in the transcriptional repression of a subset of genes regulated by Mediator. It may inhibit the association of the Mediator complex with RNA polymerase II to form the holoenzyme complex.</text>
</comment>
<comment type="similarity">
    <text evidence="2">Belongs to the Mediator complex subunit 12 family.</text>
</comment>
<dbReference type="InterPro" id="IPR019035">
    <property type="entry name" value="Mediator_Med12"/>
</dbReference>
<feature type="compositionally biased region" description="Basic and acidic residues" evidence="12">
    <location>
        <begin position="51"/>
        <end position="62"/>
    </location>
</feature>
<proteinExistence type="inferred from homology"/>
<evidence type="ECO:0000256" key="9">
    <source>
        <dbReference type="ARBA" id="ARBA00023242"/>
    </source>
</evidence>
<evidence type="ECO:0000256" key="3">
    <source>
        <dbReference type="ARBA" id="ARBA00011629"/>
    </source>
</evidence>
<comment type="subunit">
    <text evidence="3">Component of the SRB8-11 complex, which itself associates with the Mediator complex.</text>
</comment>
<evidence type="ECO:0000256" key="12">
    <source>
        <dbReference type="SAM" id="MobiDB-lite"/>
    </source>
</evidence>
<evidence type="ECO:0000256" key="2">
    <source>
        <dbReference type="ARBA" id="ARBA00010289"/>
    </source>
</evidence>
<feature type="compositionally biased region" description="Low complexity" evidence="12">
    <location>
        <begin position="1457"/>
        <end position="1474"/>
    </location>
</feature>
<evidence type="ECO:0000256" key="10">
    <source>
        <dbReference type="ARBA" id="ARBA00025661"/>
    </source>
</evidence>
<dbReference type="GO" id="GO:0003712">
    <property type="term" value="F:transcription coregulator activity"/>
    <property type="evidence" value="ECO:0007669"/>
    <property type="project" value="InterPro"/>
</dbReference>
<dbReference type="GO" id="GO:0006357">
    <property type="term" value="P:regulation of transcription by RNA polymerase II"/>
    <property type="evidence" value="ECO:0007669"/>
    <property type="project" value="InterPro"/>
</dbReference>
<feature type="compositionally biased region" description="Polar residues" evidence="12">
    <location>
        <begin position="1491"/>
        <end position="1501"/>
    </location>
</feature>
<feature type="region of interest" description="Disordered" evidence="12">
    <location>
        <begin position="1491"/>
        <end position="1553"/>
    </location>
</feature>
<keyword evidence="6" id="KW-0805">Transcription regulation</keyword>
<evidence type="ECO:0000256" key="7">
    <source>
        <dbReference type="ARBA" id="ARBA00023159"/>
    </source>
</evidence>
<sequence length="1591" mass="176192">MTSRPGPGIPESLHHRGTGALARGQVRRQPSKSNSIPPNVPVQDCIDPNLDPDRRPAEEAINKSRNPTSLKLKPAPLEALHTTATDTVRPPPRGRPQLFFSNVSSYGLDAPAQSPHSQHGNGPVNLPVPPRPGSTAPGDVSRQRRIIPGGTGVKSEVAVKPPATDAPAPALLFPGGKTADLFPWNGNNPEDTLSEAAVKAGFSNKPQIMNETNTARPSLWSNLKNKSGLSTLSSLFVAVLEKRQQCGRLTATNTFKPPPRLTLRDSTRETWLHDLANPAVGLRRLSRTIPHGITGKVLLDQCLNKNIPIPRAMWLAKCVGLNEMRSHKRKGQAGTITWMRGWTNSVEQFLDGTITTIGQSDWKPRITYALQLATQLYKEHLLEVEHFLDWLLKSLETSVPERLFLWLLLSSIYWTDLTSSRRRGRRLAEALVNHAEKLYRIEAETPVSPILEFLENTIMKLIITRPACLLLPRSWDKYSHVLETLSSRRAIPQVSRAIMDLDSRNKRLLRPSASTTASSRDSIGKVYQLLDSIDYGTSVRIGDIASDCMGLMSDTCSLISTVLRWASTLYREGSHRIYLVTRLLRKWSHFGVDVYDGILAHLNSVDFNGNSDPRAVFRVIAELVRSKTFSAGRYLQWLIATGSLGREQDLSLSSAWPLRLITEIPLSGLSEQIRNLRGTLLRGTIYSPEEEEKKLDFAEVIIQQQAPGLFGAGMAIDSHSDLDINSLSSTVKLELGVWLRYQVAATVEIMDRVPTKDPSIEESNAVCRISFHDFSVVRSYLEKFEDLSILADVIGIAASSLDSQVLASAADTLHYNYRAFRAIGAFEPLFEKIAMKYAAIRTVRFPERDLLVSLSDLASTARADGQLMQLLSYDMCRFDHKNSVAACSPVSDNMTDATQHPAVDSGDEIERILSSGTSMDQQIMSRVFNKMVRHLEEQLRKGQWELENHPIWFYRLRGFDEGMFDGVLTEWLTISLLNHKVDLLSAALPPLVASGSMTLSHFLDITKDCMKRTKTSHPAESVRIAIDGLNILIFPHNSQSPSPPQNSYRYRLEQFKLCRDSESNILEAIGELIQLSSNLSSIQQQQQVSALLSGSQLLAVLRQCAVRHVQVLATCIGVGQHSANESSKSYVKSVLDDLLDPRGFLDLNSKSPEQQVSSIVEAANELSLPFCQLEIQHIFSVESTTSENTADAISSALLHAVKTAVERDQPTWADLLSGLESSLMVKIREHAEREILSASAFLNNHSDSGLSNRDDRAFLQKYLTVIDFTSTDLPKDGQVSVIVPLIERLKGIAEALAKQGDSSKYNTHVQGCLAVPHLCAWLKAFLHLAGTQGTMVLSKVANQQQAALLWSLRCLFVQPVLEAFPSVAQHVFDVATLLSDNISDEVRNHLMRLDAVKSADDTRCAFIFGTAPPPDGWLTLTKPAHVAPPLQPTSTGTPHPQQSNTGHSPYQGNSNPSMQRSTSQQQSQSQSQAQIRGYSQYPQQNKIPQQLQRMPSNGAPSQLQQLQQMQQMQALAQQRNQQSSPAQMQRQPQTPMQANLPAKPGAIKQEKPDMRPTPFALRRWEILPDNGGNPLGNETAISLSLFGARKV</sequence>
<dbReference type="PANTHER" id="PTHR46567:SF1">
    <property type="entry name" value="MEDIATOR OF RNA POLYMERASE II TRANSCRIPTION SUBUNIT 12"/>
    <property type="match status" value="1"/>
</dbReference>
<reference evidence="14 15" key="1">
    <citation type="journal article" date="2018" name="Front. Microbiol.">
        <title>Genome-Wide Analysis of Corynespora cassiicola Leaf Fall Disease Putative Effectors.</title>
        <authorList>
            <person name="Lopez D."/>
            <person name="Ribeiro S."/>
            <person name="Label P."/>
            <person name="Fumanal B."/>
            <person name="Venisse J.S."/>
            <person name="Kohler A."/>
            <person name="de Oliveira R.R."/>
            <person name="Labutti K."/>
            <person name="Lipzen A."/>
            <person name="Lail K."/>
            <person name="Bauer D."/>
            <person name="Ohm R.A."/>
            <person name="Barry K.W."/>
            <person name="Spatafora J."/>
            <person name="Grigoriev I.V."/>
            <person name="Martin F.M."/>
            <person name="Pujade-Renaud V."/>
        </authorList>
    </citation>
    <scope>NUCLEOTIDE SEQUENCE [LARGE SCALE GENOMIC DNA]</scope>
    <source>
        <strain evidence="14 15">Philippines</strain>
    </source>
</reference>
<feature type="domain" description="Mediator complex subunit Med12" evidence="13">
    <location>
        <begin position="254"/>
        <end position="317"/>
    </location>
</feature>
<dbReference type="InterPro" id="IPR057344">
    <property type="entry name" value="ARM_SRB8"/>
</dbReference>
<keyword evidence="15" id="KW-1185">Reference proteome</keyword>
<evidence type="ECO:0000313" key="14">
    <source>
        <dbReference type="EMBL" id="PSN70067.1"/>
    </source>
</evidence>